<gene>
    <name evidence="8" type="ORF">SGA02_21940</name>
</gene>
<evidence type="ECO:0000259" key="6">
    <source>
        <dbReference type="PROSITE" id="PS51094"/>
    </source>
</evidence>
<evidence type="ECO:0000313" key="8">
    <source>
        <dbReference type="EMBL" id="GEQ06366.1"/>
    </source>
</evidence>
<dbReference type="Gene3D" id="3.40.930.10">
    <property type="entry name" value="Mannitol-specific EII, Chain A"/>
    <property type="match status" value="1"/>
</dbReference>
<dbReference type="InterPro" id="IPR016152">
    <property type="entry name" value="PTrfase/Anion_transptr"/>
</dbReference>
<evidence type="ECO:0000256" key="4">
    <source>
        <dbReference type="ARBA" id="ARBA00023159"/>
    </source>
</evidence>
<dbReference type="RefSeq" id="WP_042737731.1">
    <property type="nucleotide sequence ID" value="NZ_BKAX01000006.1"/>
</dbReference>
<keyword evidence="5" id="KW-0804">Transcription</keyword>
<dbReference type="Pfam" id="PF05043">
    <property type="entry name" value="Mga"/>
    <property type="match status" value="1"/>
</dbReference>
<dbReference type="InterPro" id="IPR036634">
    <property type="entry name" value="PRD_sf"/>
</dbReference>
<reference evidence="8 9" key="1">
    <citation type="submission" date="2019-07" db="EMBL/GenBank/DDBJ databases">
        <title>Whole genome shotgun sequence of Staphylococcus gallinarum NBRC 109767.</title>
        <authorList>
            <person name="Hosoyama A."/>
            <person name="Uohara A."/>
            <person name="Ohji S."/>
            <person name="Ichikawa N."/>
        </authorList>
    </citation>
    <scope>NUCLEOTIDE SEQUENCE [LARGE SCALE GENOMIC DNA]</scope>
    <source>
        <strain evidence="8 9">NBRC 109767</strain>
    </source>
</reference>
<evidence type="ECO:0000259" key="7">
    <source>
        <dbReference type="PROSITE" id="PS51372"/>
    </source>
</evidence>
<feature type="domain" description="PTS EIIA type-2" evidence="6">
    <location>
        <begin position="483"/>
        <end position="621"/>
    </location>
</feature>
<evidence type="ECO:0000313" key="9">
    <source>
        <dbReference type="Proteomes" id="UP000321057"/>
    </source>
</evidence>
<dbReference type="PANTHER" id="PTHR30185:SF18">
    <property type="entry name" value="TRANSCRIPTIONAL REGULATOR MTLR"/>
    <property type="match status" value="1"/>
</dbReference>
<name>A0ABQ0Y4S2_STAGA</name>
<accession>A0ABQ0Y4S2</accession>
<dbReference type="Proteomes" id="UP000321057">
    <property type="component" value="Unassembled WGS sequence"/>
</dbReference>
<keyword evidence="3" id="KW-0805">Transcription regulation</keyword>
<protein>
    <submittedName>
        <fullName evidence="8">Transcription antitermination protein BlgG</fullName>
    </submittedName>
</protein>
<keyword evidence="2" id="KW-0677">Repeat</keyword>
<dbReference type="PROSITE" id="PS51372">
    <property type="entry name" value="PRD_2"/>
    <property type="match status" value="1"/>
</dbReference>
<keyword evidence="9" id="KW-1185">Reference proteome</keyword>
<sequence>MKLNKKHTQIIKILLDSHTSIEKLSFLVNVSEKTLINYVKQINDYFDETIFISKQYHNLMIHIEDDNRFLELMNTLTESTQSDSINKMEGIFFQILHQKIVTIDDLAEFNFMSKTSINNMLKDMKDELSKYNVSIVGKPNVGLYVDGKEYDIRKLIIEYFNNQYSNKDIDSELLVQLENLKVQLKLDEQSYKRLKLAIKVTIERLEMGAKIDDDISIDNNVYSSIDYKNIAFIKSYLNQTYKDIDANKEMLLIVIILLGRRASILDELITSSEATIIQKIIDGTIRDVYEYYGIELDNELFTKDIRLHIKYLINRIVFNININDESVSNMNERFPFAFELSRILGENITKHIQINVSEEELSYLTIYFSIYLEKIEKEVKSISKVAIITDFGLSIQKLLQNNIMKIFGPNVEIVIIEQSNFDESSVNNYEIIISTIRLNRLFNKIIYLENVFDEQKLKLKIEQFLIYKDLNHKNVFNKSVIVDLINSEDFEHFDNNNSYISLIESLADELVNEGKVENDFKQRLLIRESDKSTADKYLGFPHASHTGTTINIKVAILDEGCRDLPDLKIIILIATPDEMVNETLLIRVYEEVLAISNNAYLISKFSEKTTFQDFIQLLNQEMKG</sequence>
<keyword evidence="4" id="KW-0010">Activator</keyword>
<evidence type="ECO:0000256" key="2">
    <source>
        <dbReference type="ARBA" id="ARBA00022737"/>
    </source>
</evidence>
<dbReference type="InterPro" id="IPR011608">
    <property type="entry name" value="PRD"/>
</dbReference>
<proteinExistence type="predicted"/>
<comment type="caution">
    <text evidence="8">The sequence shown here is derived from an EMBL/GenBank/DDBJ whole genome shotgun (WGS) entry which is preliminary data.</text>
</comment>
<feature type="domain" description="PRD" evidence="7">
    <location>
        <begin position="272"/>
        <end position="378"/>
    </location>
</feature>
<dbReference type="InterPro" id="IPR050661">
    <property type="entry name" value="BglG_antiterminators"/>
</dbReference>
<dbReference type="SUPFAM" id="SSF63520">
    <property type="entry name" value="PTS-regulatory domain, PRD"/>
    <property type="match status" value="1"/>
</dbReference>
<comment type="subunit">
    <text evidence="1">Homodimer or homotrimer. Seems to be a monomer when not phosphorylated.</text>
</comment>
<evidence type="ECO:0000256" key="1">
    <source>
        <dbReference type="ARBA" id="ARBA00011798"/>
    </source>
</evidence>
<dbReference type="InterPro" id="IPR002178">
    <property type="entry name" value="PTS_EIIA_type-2_dom"/>
</dbReference>
<dbReference type="Gene3D" id="1.10.1790.10">
    <property type="entry name" value="PRD domain"/>
    <property type="match status" value="1"/>
</dbReference>
<evidence type="ECO:0000256" key="3">
    <source>
        <dbReference type="ARBA" id="ARBA00023015"/>
    </source>
</evidence>
<dbReference type="InterPro" id="IPR007737">
    <property type="entry name" value="Mga_HTH"/>
</dbReference>
<dbReference type="PANTHER" id="PTHR30185">
    <property type="entry name" value="CRYPTIC BETA-GLUCOSIDE BGL OPERON ANTITERMINATOR"/>
    <property type="match status" value="1"/>
</dbReference>
<dbReference type="Pfam" id="PF00874">
    <property type="entry name" value="PRD"/>
    <property type="match status" value="1"/>
</dbReference>
<evidence type="ECO:0000256" key="5">
    <source>
        <dbReference type="ARBA" id="ARBA00023163"/>
    </source>
</evidence>
<dbReference type="PROSITE" id="PS51094">
    <property type="entry name" value="PTS_EIIA_TYPE_2"/>
    <property type="match status" value="1"/>
</dbReference>
<dbReference type="EMBL" id="BKAX01000006">
    <property type="protein sequence ID" value="GEQ06366.1"/>
    <property type="molecule type" value="Genomic_DNA"/>
</dbReference>
<dbReference type="SUPFAM" id="SSF55804">
    <property type="entry name" value="Phoshotransferase/anion transport protein"/>
    <property type="match status" value="1"/>
</dbReference>
<organism evidence="8 9">
    <name type="scientific">Staphylococcus gallinarum</name>
    <dbReference type="NCBI Taxonomy" id="1293"/>
    <lineage>
        <taxon>Bacteria</taxon>
        <taxon>Bacillati</taxon>
        <taxon>Bacillota</taxon>
        <taxon>Bacilli</taxon>
        <taxon>Bacillales</taxon>
        <taxon>Staphylococcaceae</taxon>
        <taxon>Staphylococcus</taxon>
    </lineage>
</organism>